<organism evidence="5 6">
    <name type="scientific">Polaribacter reichenbachii</name>
    <dbReference type="NCBI Taxonomy" id="996801"/>
    <lineage>
        <taxon>Bacteria</taxon>
        <taxon>Pseudomonadati</taxon>
        <taxon>Bacteroidota</taxon>
        <taxon>Flavobacteriia</taxon>
        <taxon>Flavobacteriales</taxon>
        <taxon>Flavobacteriaceae</taxon>
    </lineage>
</organism>
<dbReference type="SUPFAM" id="SSF69318">
    <property type="entry name" value="Integrin alpha N-terminal domain"/>
    <property type="match status" value="1"/>
</dbReference>
<dbReference type="STRING" id="996801.BW723_16555"/>
<evidence type="ECO:0000256" key="4">
    <source>
        <dbReference type="SAM" id="MobiDB-lite"/>
    </source>
</evidence>
<reference evidence="6" key="1">
    <citation type="submission" date="2016-02" db="EMBL/GenBank/DDBJ databases">
        <title>Paenibacillus sp. LPB0068, isolated from Crassostrea gigas.</title>
        <authorList>
            <person name="Shin S.-K."/>
            <person name="Yi H."/>
        </authorList>
    </citation>
    <scope>NUCLEOTIDE SEQUENCE [LARGE SCALE GENOMIC DNA]</scope>
    <source>
        <strain evidence="6">KCTC 23969</strain>
    </source>
</reference>
<dbReference type="InterPro" id="IPR022385">
    <property type="entry name" value="Rhs_assc_core"/>
</dbReference>
<evidence type="ECO:0008006" key="7">
    <source>
        <dbReference type="Google" id="ProtNLM"/>
    </source>
</evidence>
<dbReference type="OrthoDB" id="6225685at2"/>
<evidence type="ECO:0000256" key="3">
    <source>
        <dbReference type="ARBA" id="ARBA00023026"/>
    </source>
</evidence>
<evidence type="ECO:0000313" key="5">
    <source>
        <dbReference type="EMBL" id="OBY62206.1"/>
    </source>
</evidence>
<dbReference type="EMBL" id="LSFL01000041">
    <property type="protein sequence ID" value="OBY62206.1"/>
    <property type="molecule type" value="Genomic_DNA"/>
</dbReference>
<comment type="caution">
    <text evidence="5">The sequence shown here is derived from an EMBL/GenBank/DDBJ whole genome shotgun (WGS) entry which is preliminary data.</text>
</comment>
<dbReference type="InterPro" id="IPR050708">
    <property type="entry name" value="T6SS_VgrG/RHS"/>
</dbReference>
<proteinExistence type="predicted"/>
<protein>
    <recommendedName>
        <fullName evidence="7">Insecticide toxin TcdB middle/N-terminal domain-containing protein</fullName>
    </recommendedName>
</protein>
<dbReference type="InterPro" id="IPR003284">
    <property type="entry name" value="Sal_SpvB"/>
</dbReference>
<keyword evidence="2" id="KW-0964">Secreted</keyword>
<keyword evidence="3" id="KW-0843">Virulence</keyword>
<dbReference type="Pfam" id="PF03534">
    <property type="entry name" value="SpvB"/>
    <property type="match status" value="1"/>
</dbReference>
<name>A0A1B8TR78_9FLAO</name>
<evidence type="ECO:0000256" key="1">
    <source>
        <dbReference type="ARBA" id="ARBA00004613"/>
    </source>
</evidence>
<evidence type="ECO:0000256" key="2">
    <source>
        <dbReference type="ARBA" id="ARBA00022525"/>
    </source>
</evidence>
<accession>A0A1B8TR78</accession>
<dbReference type="PANTHER" id="PTHR32305">
    <property type="match status" value="1"/>
</dbReference>
<gene>
    <name evidence="5" type="ORF">LPB301_15090</name>
</gene>
<dbReference type="PANTHER" id="PTHR32305:SF15">
    <property type="entry name" value="PROTEIN RHSA-RELATED"/>
    <property type="match status" value="1"/>
</dbReference>
<evidence type="ECO:0000313" key="6">
    <source>
        <dbReference type="Proteomes" id="UP000092612"/>
    </source>
</evidence>
<dbReference type="KEGG" id="prn:BW723_16555"/>
<dbReference type="Proteomes" id="UP000092612">
    <property type="component" value="Unassembled WGS sequence"/>
</dbReference>
<dbReference type="GO" id="GO:0005737">
    <property type="term" value="C:cytoplasm"/>
    <property type="evidence" value="ECO:0007669"/>
    <property type="project" value="InterPro"/>
</dbReference>
<sequence>MRRKINIGALLLFFVGYQFIYSQQEDNFLKKKVGFKKIELNDNESGTLILEGANKKNVNHKNEQTISSKSNGSGIGETMGELSVSLTGGANYDIPITVPSGINGVQPNISISYDSQSGMGLAGYGWNIKGVSAITRIPSSKYHDNSIGGVNLDHNENRFALDGNRLILRSGTYGGDGAEYETEVFSNLKITSHRTFSYGHYDGPEYFKVLYPDGSIAYYGYSTDSKTEINYLISYWQNNQGIRINYEYLNHRNYSSPGGNTNIIKKISYGSRLNDIPKSVIVFEYEDISRNDLSGIGGNMYYNPDILSKIIVNNNSIKYREYNLTYNTSSLNYQRLESIQEKSGDNTKSHSPIFFDYSDSNSSVTYNGLTANLNLLNIEQRNSETRSLDLNGNGKMDFIVFPRDNKDKFWVFQDIKGGNNSAYEIPTNVFKDVFPITSLSHNNKVLSGQNLVFIEETSNQVNFKIISKAPASAGGYPVRLDYEKTWNAPRYIHTINNCGSDGGVRNITTSVNSGQTSNVNANVINAANLIHSNGVANYTADQLVLKPGFKAKNGSTFNGTATNNVTKLIPNTYVSGDFNGDGLTDIIAISENYSRSVCNEVWINPRIGRDCRCTGSPVNDGNSKVFFVDLNRNSNSNPIQIGTLSKSITKDTDKILVADFNGDGKSNILHIVEGKVFVYTLNNSNVLELLWTTTDYKFNLNLPYLLGDYNGDGLTDFLIPDVNTGNNFDIFNIRFSTGESFVNSKSRQPFFYTETNWNGSNGVLSGYNLIPIDYNRDGKTDIVEYNTKTYNGSSNGTQEIKVYYNKGAADSSNKVTFEYEGQTKKTGNLKHFPIPIFLNSNEPNKNIEFAAISDRWITSFSFTQNHREDVLLRSIENNGITNSISYNNLDDTEYTDDFLRVYQPDYNANYPNVDITSSPGTKVVTSLARTGLGYTGLKQVFSYYGAIHNMEGLGFLGFKGIAQSNWHTDGGDRIFNVSKFDTSLRGAIIEEYSQPYNFSFTSPSNIISKVTNTYSHSISSEKVFKLTLDYSSEQNTLEGTTTTKTYEYNIYNNPKTVITNYIGGDSSLVEYEYDDTPTSITNFFIGRPEKEKRTTTIDGNSFTTETHYLQYSGNLPKQIKTKGNGTQFDVVNITYDSYGNILNKEKIPFDSSSRSVSFKYDSSHRYLEESTDLEGFTTKYDYNITDGSGTLKKETNHFNQKTEYLYDSWNRLTQITDYLGNNLTTDFSESNYSYTVTELGDSGMGKITIYDPLKRVSKVHEKNALGNWVSKSYEYDAFDRLIRESEPYAGAATQWNTTAYDFYGRVVTHNNYAGKYMNIQYNGLSTTLDDGTKIITTVKNGMGHIKSVTDNGGKINYDYYGNGAVKSSNYNGNIVTIEQDGWGRKSKMTDPSFGDFTYTYNGFGELLTETSPKGVTTYTYSNIGKLETEIIQGENTDINITYSYYDSTHKQLKNITGFNARTNENYTYEYLYDNYNRPWITRETNAHAFFEHQVSRDGFGRIENETYITTNYSDNLISTVKTKNVYNSNSGGLVEILDFNTNASLWKLNSLNAKNKATQLQIGNGILKNKSYDTYGFLTNISHKKGSGSSIITALDVDYSFDHQRGNLLTRNNNVFSWSEAFNYDSLDRLLGVSGSVSYSHTYDNQGRINNNSDVGDYTYASSSSYKLKEIQLNTKGDLHYQNNPLQKIEYNAFKKPVSIHANGNGRVDFEYSILKSRSHAYYGGEQENKLDRRYKKHYSAISPVEIEVDKQGGTKIITFIGGDEYSAPIMYVKKTGANSIDGYHYLHRDYLGTILAITDSNAIIVEQRQFGAWGTVDKFVTGSSEVDFTNDTTLLNRGFTGHEHFFEVGLIHMNGRMYEAKLGRFLSPDNYIQNPQNTQNYNRYSYVLNNPLKYTDPSGEFIAEIGATLFLVVKALFVTSALVGSYSLISNLSGQSGGGGQNTQPNIKNNSLLNNATGSPPTGGFKQAFDNDRPWYVNAFKAYMDFKQGRDNGRLRAAKSSWNFVKGLATTTQAWKDLGQGFMDMAAMASPTDARGMMLRTQTATAVIDFVGRIPTMGFYEIGDHTGYGEFKLGESILLSKGTGLVANGIKGLANFAKVPANLIKVPQIPIKIKSLNLTTSSGALKHARTYTIYNRFGEVFKFGVTDPSLVRYGQSLGMAGPGAYGKFSQVMFKGKAHTMERYLRSIYYNSTGQYTLPGMKYPYPINFNTGLPIKPF</sequence>
<dbReference type="GO" id="GO:0005576">
    <property type="term" value="C:extracellular region"/>
    <property type="evidence" value="ECO:0007669"/>
    <property type="project" value="UniProtKB-SubCell"/>
</dbReference>
<comment type="subcellular location">
    <subcellularLocation>
        <location evidence="1">Secreted</location>
    </subcellularLocation>
</comment>
<dbReference type="RefSeq" id="WP_068364026.1">
    <property type="nucleotide sequence ID" value="NZ_CP019337.1"/>
</dbReference>
<dbReference type="InterPro" id="IPR028994">
    <property type="entry name" value="Integrin_alpha_N"/>
</dbReference>
<keyword evidence="6" id="KW-1185">Reference proteome</keyword>
<feature type="region of interest" description="Disordered" evidence="4">
    <location>
        <begin position="1935"/>
        <end position="1965"/>
    </location>
</feature>
<dbReference type="InterPro" id="IPR055015">
    <property type="entry name" value="GCX_COOH"/>
</dbReference>
<dbReference type="NCBIfam" id="NF045639">
    <property type="entry name" value="GCX_COOH"/>
    <property type="match status" value="1"/>
</dbReference>
<dbReference type="NCBIfam" id="TIGR03696">
    <property type="entry name" value="Rhs_assc_core"/>
    <property type="match status" value="1"/>
</dbReference>
<dbReference type="Gene3D" id="2.180.10.10">
    <property type="entry name" value="RHS repeat-associated core"/>
    <property type="match status" value="2"/>
</dbReference>
<feature type="compositionally biased region" description="Polar residues" evidence="4">
    <location>
        <begin position="1943"/>
        <end position="1961"/>
    </location>
</feature>